<accession>A0A1J5TGK6</accession>
<protein>
    <recommendedName>
        <fullName evidence="1">Outer membrane protein beta-barrel domain-containing protein</fullName>
    </recommendedName>
</protein>
<reference evidence="2" key="1">
    <citation type="submission" date="2016-10" db="EMBL/GenBank/DDBJ databases">
        <title>Sequence of Gallionella enrichment culture.</title>
        <authorList>
            <person name="Poehlein A."/>
            <person name="Muehling M."/>
            <person name="Daniel R."/>
        </authorList>
    </citation>
    <scope>NUCLEOTIDE SEQUENCE</scope>
</reference>
<comment type="caution">
    <text evidence="2">The sequence shown here is derived from an EMBL/GenBank/DDBJ whole genome shotgun (WGS) entry which is preliminary data.</text>
</comment>
<organism evidence="2">
    <name type="scientific">mine drainage metagenome</name>
    <dbReference type="NCBI Taxonomy" id="410659"/>
    <lineage>
        <taxon>unclassified sequences</taxon>
        <taxon>metagenomes</taxon>
        <taxon>ecological metagenomes</taxon>
    </lineage>
</organism>
<evidence type="ECO:0000313" key="2">
    <source>
        <dbReference type="EMBL" id="OIR12844.1"/>
    </source>
</evidence>
<dbReference type="AlphaFoldDB" id="A0A1J5TGK6"/>
<dbReference type="EMBL" id="MLJW01000016">
    <property type="protein sequence ID" value="OIR12844.1"/>
    <property type="molecule type" value="Genomic_DNA"/>
</dbReference>
<gene>
    <name evidence="2" type="ORF">GALL_59110</name>
</gene>
<name>A0A1J5TGK6_9ZZZZ</name>
<sequence>MKKIILSVFAVIIISTASLAQAGFRLGIKGGTDLTKLSGESFNNGYMAGYQLGGFMEIDFSKSIGIEPEVLFNEYTGRTATTLGSVFTNNQDVKLNYLSIPVLLRLNANKMLTFVVGPQYSILVNPHETTLQNGQDAFKSGDFAAVGGLQINLSALRIYGRYVIGLNNISDVGNQDNWKSQQIQLGIGIKL</sequence>
<dbReference type="InterPro" id="IPR025665">
    <property type="entry name" value="Beta-barrel_OMP_2"/>
</dbReference>
<evidence type="ECO:0000259" key="1">
    <source>
        <dbReference type="Pfam" id="PF13568"/>
    </source>
</evidence>
<dbReference type="Pfam" id="PF13568">
    <property type="entry name" value="OMP_b-brl_2"/>
    <property type="match status" value="1"/>
</dbReference>
<feature type="domain" description="Outer membrane protein beta-barrel" evidence="1">
    <location>
        <begin position="20"/>
        <end position="170"/>
    </location>
</feature>
<proteinExistence type="predicted"/>